<organism evidence="10 11">
    <name type="scientific">Mucilaginibacter lappiensis</name>
    <dbReference type="NCBI Taxonomy" id="354630"/>
    <lineage>
        <taxon>Bacteria</taxon>
        <taxon>Pseudomonadati</taxon>
        <taxon>Bacteroidota</taxon>
        <taxon>Sphingobacteriia</taxon>
        <taxon>Sphingobacteriales</taxon>
        <taxon>Sphingobacteriaceae</taxon>
        <taxon>Mucilaginibacter</taxon>
    </lineage>
</organism>
<dbReference type="PANTHER" id="PTHR31297">
    <property type="entry name" value="GLUCAN ENDO-1,6-BETA-GLUCOSIDASE B"/>
    <property type="match status" value="1"/>
</dbReference>
<evidence type="ECO:0000256" key="1">
    <source>
        <dbReference type="ARBA" id="ARBA00005641"/>
    </source>
</evidence>
<keyword evidence="5 7" id="KW-0326">Glycosidase</keyword>
<feature type="signal peptide" evidence="8">
    <location>
        <begin position="1"/>
        <end position="18"/>
    </location>
</feature>
<dbReference type="InterPro" id="IPR035992">
    <property type="entry name" value="Ricin_B-like_lectins"/>
</dbReference>
<keyword evidence="6" id="KW-0624">Polysaccharide degradation</keyword>
<evidence type="ECO:0000256" key="3">
    <source>
        <dbReference type="ARBA" id="ARBA00023001"/>
    </source>
</evidence>
<keyword evidence="4" id="KW-0119">Carbohydrate metabolism</keyword>
<dbReference type="SMART" id="SM00458">
    <property type="entry name" value="RICIN"/>
    <property type="match status" value="1"/>
</dbReference>
<evidence type="ECO:0000313" key="10">
    <source>
        <dbReference type="EMBL" id="MBB6130649.1"/>
    </source>
</evidence>
<evidence type="ECO:0000256" key="2">
    <source>
        <dbReference type="ARBA" id="ARBA00022801"/>
    </source>
</evidence>
<dbReference type="RefSeq" id="WP_183589372.1">
    <property type="nucleotide sequence ID" value="NZ_JACHCA010000016.1"/>
</dbReference>
<keyword evidence="3" id="KW-0136">Cellulose degradation</keyword>
<dbReference type="CDD" id="cd00161">
    <property type="entry name" value="beta-trefoil_Ricin-like"/>
    <property type="match status" value="1"/>
</dbReference>
<evidence type="ECO:0000256" key="7">
    <source>
        <dbReference type="RuleBase" id="RU361153"/>
    </source>
</evidence>
<dbReference type="InterPro" id="IPR001547">
    <property type="entry name" value="Glyco_hydro_5"/>
</dbReference>
<feature type="domain" description="Ricin B lectin" evidence="9">
    <location>
        <begin position="417"/>
        <end position="562"/>
    </location>
</feature>
<comment type="similarity">
    <text evidence="1 7">Belongs to the glycosyl hydrolase 5 (cellulase A) family.</text>
</comment>
<gene>
    <name evidence="10" type="ORF">HDF22_004792</name>
</gene>
<reference evidence="10 11" key="1">
    <citation type="submission" date="2020-08" db="EMBL/GenBank/DDBJ databases">
        <title>Genomic Encyclopedia of Type Strains, Phase IV (KMG-V): Genome sequencing to study the core and pangenomes of soil and plant-associated prokaryotes.</title>
        <authorList>
            <person name="Whitman W."/>
        </authorList>
    </citation>
    <scope>NUCLEOTIDE SEQUENCE [LARGE SCALE GENOMIC DNA]</scope>
    <source>
        <strain evidence="10 11">MP601</strain>
    </source>
</reference>
<dbReference type="InterPro" id="IPR000772">
    <property type="entry name" value="Ricin_B_lectin"/>
</dbReference>
<dbReference type="Proteomes" id="UP000548326">
    <property type="component" value="Unassembled WGS sequence"/>
</dbReference>
<proteinExistence type="inferred from homology"/>
<dbReference type="GO" id="GO:0030245">
    <property type="term" value="P:cellulose catabolic process"/>
    <property type="evidence" value="ECO:0007669"/>
    <property type="project" value="UniProtKB-KW"/>
</dbReference>
<keyword evidence="8" id="KW-0732">Signal</keyword>
<feature type="chain" id="PRO_5032753326" evidence="8">
    <location>
        <begin position="19"/>
        <end position="564"/>
    </location>
</feature>
<keyword evidence="2 7" id="KW-0378">Hydrolase</keyword>
<dbReference type="Gene3D" id="3.20.20.80">
    <property type="entry name" value="Glycosidases"/>
    <property type="match status" value="1"/>
</dbReference>
<dbReference type="GO" id="GO:0009986">
    <property type="term" value="C:cell surface"/>
    <property type="evidence" value="ECO:0007669"/>
    <property type="project" value="TreeGrafter"/>
</dbReference>
<dbReference type="PANTHER" id="PTHR31297:SF41">
    <property type="entry name" value="ENDOGLUCANASE, PUTATIVE (AFU_ORTHOLOGUE AFUA_5G01830)-RELATED"/>
    <property type="match status" value="1"/>
</dbReference>
<evidence type="ECO:0000256" key="5">
    <source>
        <dbReference type="ARBA" id="ARBA00023295"/>
    </source>
</evidence>
<dbReference type="GO" id="GO:0008422">
    <property type="term" value="F:beta-glucosidase activity"/>
    <property type="evidence" value="ECO:0007669"/>
    <property type="project" value="TreeGrafter"/>
</dbReference>
<comment type="caution">
    <text evidence="10">The sequence shown here is derived from an EMBL/GenBank/DDBJ whole genome shotgun (WGS) entry which is preliminary data.</text>
</comment>
<dbReference type="AlphaFoldDB" id="A0A841JHL0"/>
<dbReference type="SUPFAM" id="SSF51445">
    <property type="entry name" value="(Trans)glycosidases"/>
    <property type="match status" value="1"/>
</dbReference>
<dbReference type="PROSITE" id="PS50231">
    <property type="entry name" value="RICIN_B_LECTIN"/>
    <property type="match status" value="1"/>
</dbReference>
<dbReference type="InterPro" id="IPR017853">
    <property type="entry name" value="GH"/>
</dbReference>
<dbReference type="EMBL" id="JACHCA010000016">
    <property type="protein sequence ID" value="MBB6130649.1"/>
    <property type="molecule type" value="Genomic_DNA"/>
</dbReference>
<evidence type="ECO:0000256" key="4">
    <source>
        <dbReference type="ARBA" id="ARBA00023277"/>
    </source>
</evidence>
<name>A0A841JHL0_9SPHI</name>
<evidence type="ECO:0000313" key="11">
    <source>
        <dbReference type="Proteomes" id="UP000548326"/>
    </source>
</evidence>
<evidence type="ECO:0000256" key="6">
    <source>
        <dbReference type="ARBA" id="ARBA00023326"/>
    </source>
</evidence>
<evidence type="ECO:0000259" key="9">
    <source>
        <dbReference type="SMART" id="SM00458"/>
    </source>
</evidence>
<dbReference type="Pfam" id="PF14200">
    <property type="entry name" value="RicinB_lectin_2"/>
    <property type="match status" value="2"/>
</dbReference>
<dbReference type="GO" id="GO:0005576">
    <property type="term" value="C:extracellular region"/>
    <property type="evidence" value="ECO:0007669"/>
    <property type="project" value="TreeGrafter"/>
</dbReference>
<dbReference type="SUPFAM" id="SSF50370">
    <property type="entry name" value="Ricin B-like lectins"/>
    <property type="match status" value="1"/>
</dbReference>
<protein>
    <submittedName>
        <fullName evidence="10">Aryl-phospho-beta-D-glucosidase BglC (GH1 family)</fullName>
    </submittedName>
</protein>
<dbReference type="Gene3D" id="2.80.10.50">
    <property type="match status" value="1"/>
</dbReference>
<sequence length="564" mass="62031">MKKILSYFLCILAMLALTRCKKQQVASPDVKPLAKTSTKKLAATSYPSYNISPLPPDQTGMTSTAPQIAANMTLGINISNTLEAQYNENGWGEPNITQALIDSYKQRGFNAIRIPCNWDWSHIINTSTEQIDPAWLARVQQVVQYCVNDGMYAILNIHWDGGWLECTTAAQTACNAKQKALWEQIATQMRGFDQHLMFASANEPVVNDTTGMRILLSYHQTFINAVRSTGGRNSYRTLVVQGPTTDIVTTNNLMNTMPTDPASNRLMVEIHNYSPINFCIMAKDTSSWGNAFYYWGSGYHTTFDVAHNATYDEESTLAGYFQLMNTKFASKGIPVIMGEFGPYGRTLTGDSSNFNLASCAYWINFCMHQALANGVYPFFSDAGQIINRSTYAVQVPRDLAALVQGTQTGASPTFQVGGVYQIINRYSFKPLDILGWGTANGSLADQWDYAAGANQQFKVQAAANGSYLLTPMHVSGKCLDVLGWSGSDGGTVDIWSYTGTGGNNQNWLIQPTDNGYYKIINVNSGKALEVTLGTNAAIPFRNGSAVDQYTYSGGKNQQWAFVKI</sequence>
<accession>A0A841JHL0</accession>
<dbReference type="Pfam" id="PF00150">
    <property type="entry name" value="Cellulase"/>
    <property type="match status" value="1"/>
</dbReference>
<dbReference type="InterPro" id="IPR050386">
    <property type="entry name" value="Glycosyl_hydrolase_5"/>
</dbReference>
<evidence type="ECO:0000256" key="8">
    <source>
        <dbReference type="SAM" id="SignalP"/>
    </source>
</evidence>